<evidence type="ECO:0000256" key="1">
    <source>
        <dbReference type="SAM" id="Phobius"/>
    </source>
</evidence>
<accession>A0A2P2PXR4</accession>
<reference evidence="2" key="1">
    <citation type="submission" date="2018-02" db="EMBL/GenBank/DDBJ databases">
        <title>Rhizophora mucronata_Transcriptome.</title>
        <authorList>
            <person name="Meera S.P."/>
            <person name="Sreeshan A."/>
            <person name="Augustine A."/>
        </authorList>
    </citation>
    <scope>NUCLEOTIDE SEQUENCE</scope>
    <source>
        <tissue evidence="2">Leaf</tissue>
    </source>
</reference>
<organism evidence="2">
    <name type="scientific">Rhizophora mucronata</name>
    <name type="common">Asiatic mangrove</name>
    <dbReference type="NCBI Taxonomy" id="61149"/>
    <lineage>
        <taxon>Eukaryota</taxon>
        <taxon>Viridiplantae</taxon>
        <taxon>Streptophyta</taxon>
        <taxon>Embryophyta</taxon>
        <taxon>Tracheophyta</taxon>
        <taxon>Spermatophyta</taxon>
        <taxon>Magnoliopsida</taxon>
        <taxon>eudicotyledons</taxon>
        <taxon>Gunneridae</taxon>
        <taxon>Pentapetalae</taxon>
        <taxon>rosids</taxon>
        <taxon>fabids</taxon>
        <taxon>Malpighiales</taxon>
        <taxon>Rhizophoraceae</taxon>
        <taxon>Rhizophora</taxon>
    </lineage>
</organism>
<evidence type="ECO:0000313" key="2">
    <source>
        <dbReference type="EMBL" id="MBX59537.1"/>
    </source>
</evidence>
<protein>
    <submittedName>
        <fullName evidence="2">Uncharacterized protein</fullName>
    </submittedName>
</protein>
<keyword evidence="1" id="KW-0812">Transmembrane</keyword>
<dbReference type="EMBL" id="GGEC01079053">
    <property type="protein sequence ID" value="MBX59537.1"/>
    <property type="molecule type" value="Transcribed_RNA"/>
</dbReference>
<keyword evidence="1" id="KW-0472">Membrane</keyword>
<dbReference type="AlphaFoldDB" id="A0A2P2PXR4"/>
<proteinExistence type="predicted"/>
<feature type="transmembrane region" description="Helical" evidence="1">
    <location>
        <begin position="12"/>
        <end position="38"/>
    </location>
</feature>
<keyword evidence="1" id="KW-1133">Transmembrane helix</keyword>
<sequence length="40" mass="4907">MKQVYFYLFFHIVYNSLYVVSQVVSKFKAFVLVISIFFKY</sequence>
<name>A0A2P2PXR4_RHIMU</name>